<dbReference type="GO" id="GO:0015174">
    <property type="term" value="F:basic amino acid transmembrane transporter activity"/>
    <property type="evidence" value="ECO:0007669"/>
    <property type="project" value="TreeGrafter"/>
</dbReference>
<feature type="domain" description="Major facilitator superfamily (MFS) profile" evidence="7">
    <location>
        <begin position="58"/>
        <end position="546"/>
    </location>
</feature>
<feature type="transmembrane region" description="Helical" evidence="6">
    <location>
        <begin position="210"/>
        <end position="232"/>
    </location>
</feature>
<dbReference type="STRING" id="1141098.A0A1Y2E692"/>
<dbReference type="RefSeq" id="XP_040717653.1">
    <property type="nucleotide sequence ID" value="XM_040865217.1"/>
</dbReference>
<accession>A0A1Y2E692</accession>
<evidence type="ECO:0000256" key="5">
    <source>
        <dbReference type="SAM" id="MobiDB-lite"/>
    </source>
</evidence>
<evidence type="ECO:0000313" key="8">
    <source>
        <dbReference type="EMBL" id="ORY67029.1"/>
    </source>
</evidence>
<feature type="transmembrane region" description="Helical" evidence="6">
    <location>
        <begin position="356"/>
        <end position="376"/>
    </location>
</feature>
<comment type="subcellular location">
    <subcellularLocation>
        <location evidence="1">Membrane</location>
        <topology evidence="1">Multi-pass membrane protein</topology>
    </subcellularLocation>
</comment>
<keyword evidence="9" id="KW-1185">Reference proteome</keyword>
<dbReference type="Gene3D" id="1.20.1250.20">
    <property type="entry name" value="MFS general substrate transporter like domains"/>
    <property type="match status" value="1"/>
</dbReference>
<feature type="transmembrane region" description="Helical" evidence="6">
    <location>
        <begin position="149"/>
        <end position="168"/>
    </location>
</feature>
<feature type="transmembrane region" description="Helical" evidence="6">
    <location>
        <begin position="253"/>
        <end position="273"/>
    </location>
</feature>
<sequence>MASTAPQPRESHDTDSQEPRRSTDALLTEHDLTTTFDAENGHTSLKRIASGKRWLMVAAPSILLCVFTIDFDLVFLSTNYSKRIASDLHQLSNAVWIILVGSITETASQPIYAYMGSSYGRRPAFLIAATLTATGFLLCSLSTKLWHLTLSRFVVGSSCAGLPLLVMIMLNDAVPLRDFALWRSLLIFVQMAGDITGGPGGSAIAESFGWPTVFGAEAGAMLCGLAISFCTLHLPSNKTNHPRGSSFDFVKPLLLLVTISLPLFALNLGGEILPWSHPVVITLFACTPVSLGIFYFVETLTASSPLVPVELVKEPAIIALMACAFFVVFALNTLSYNLTLYIETRSFDNPSDFGDWALSCIFFARPVGTLLSGLVIRRYREPWSMLRANMIVYFCLYFLVATGRIPVENPALAPYFLLIGLSIGVTESCLIVSLFSMVKKRDQPSCLALFNVAVALAGDVGVGVSLSLTDKFIRNGLREQLAGTPDCDKIISGAMESLATIRDLPPALQSKVIPIFVLSMEKVMVISCATLLIGVASTFFYWVTYHEGNDLMAAE</sequence>
<feature type="transmembrane region" description="Helical" evidence="6">
    <location>
        <begin position="54"/>
        <end position="74"/>
    </location>
</feature>
<organism evidence="8 9">
    <name type="scientific">Pseudomassariella vexata</name>
    <dbReference type="NCBI Taxonomy" id="1141098"/>
    <lineage>
        <taxon>Eukaryota</taxon>
        <taxon>Fungi</taxon>
        <taxon>Dikarya</taxon>
        <taxon>Ascomycota</taxon>
        <taxon>Pezizomycotina</taxon>
        <taxon>Sordariomycetes</taxon>
        <taxon>Xylariomycetidae</taxon>
        <taxon>Amphisphaeriales</taxon>
        <taxon>Pseudomassariaceae</taxon>
        <taxon>Pseudomassariella</taxon>
    </lineage>
</organism>
<reference evidence="8 9" key="1">
    <citation type="submission" date="2016-07" db="EMBL/GenBank/DDBJ databases">
        <title>Pervasive Adenine N6-methylation of Active Genes in Fungi.</title>
        <authorList>
            <consortium name="DOE Joint Genome Institute"/>
            <person name="Mondo S.J."/>
            <person name="Dannebaum R.O."/>
            <person name="Kuo R.C."/>
            <person name="Labutti K."/>
            <person name="Haridas S."/>
            <person name="Kuo A."/>
            <person name="Salamov A."/>
            <person name="Ahrendt S.R."/>
            <person name="Lipzen A."/>
            <person name="Sullivan W."/>
            <person name="Andreopoulos W.B."/>
            <person name="Clum A."/>
            <person name="Lindquist E."/>
            <person name="Daum C."/>
            <person name="Ramamoorthy G.K."/>
            <person name="Gryganskyi A."/>
            <person name="Culley D."/>
            <person name="Magnuson J.K."/>
            <person name="James T.Y."/>
            <person name="O'Malley M.A."/>
            <person name="Stajich J.E."/>
            <person name="Spatafora J.W."/>
            <person name="Visel A."/>
            <person name="Grigoriev I.V."/>
        </authorList>
    </citation>
    <scope>NUCLEOTIDE SEQUENCE [LARGE SCALE GENOMIC DNA]</scope>
    <source>
        <strain evidence="8 9">CBS 129021</strain>
    </source>
</reference>
<evidence type="ECO:0000256" key="2">
    <source>
        <dbReference type="ARBA" id="ARBA00022692"/>
    </source>
</evidence>
<feature type="transmembrane region" description="Helical" evidence="6">
    <location>
        <begin position="523"/>
        <end position="543"/>
    </location>
</feature>
<evidence type="ECO:0000259" key="7">
    <source>
        <dbReference type="PROSITE" id="PS50850"/>
    </source>
</evidence>
<feature type="transmembrane region" description="Helical" evidence="6">
    <location>
        <begin position="317"/>
        <end position="336"/>
    </location>
</feature>
<dbReference type="AlphaFoldDB" id="A0A1Y2E692"/>
<dbReference type="SUPFAM" id="SSF103473">
    <property type="entry name" value="MFS general substrate transporter"/>
    <property type="match status" value="1"/>
</dbReference>
<keyword evidence="3 6" id="KW-1133">Transmembrane helix</keyword>
<evidence type="ECO:0000313" key="9">
    <source>
        <dbReference type="Proteomes" id="UP000193689"/>
    </source>
</evidence>
<dbReference type="Pfam" id="PF07690">
    <property type="entry name" value="MFS_1"/>
    <property type="match status" value="1"/>
</dbReference>
<dbReference type="PROSITE" id="PS50850">
    <property type="entry name" value="MFS"/>
    <property type="match status" value="1"/>
</dbReference>
<keyword evidence="4 6" id="KW-0472">Membrane</keyword>
<feature type="transmembrane region" description="Helical" evidence="6">
    <location>
        <begin position="279"/>
        <end position="297"/>
    </location>
</feature>
<gene>
    <name evidence="8" type="ORF">BCR38DRAFT_522051</name>
</gene>
<feature type="transmembrane region" description="Helical" evidence="6">
    <location>
        <begin position="388"/>
        <end position="407"/>
    </location>
</feature>
<dbReference type="GO" id="GO:0000329">
    <property type="term" value="C:fungal-type vacuole membrane"/>
    <property type="evidence" value="ECO:0007669"/>
    <property type="project" value="TreeGrafter"/>
</dbReference>
<feature type="transmembrane region" description="Helical" evidence="6">
    <location>
        <begin position="413"/>
        <end position="435"/>
    </location>
</feature>
<dbReference type="InterPro" id="IPR020846">
    <property type="entry name" value="MFS_dom"/>
</dbReference>
<evidence type="ECO:0000256" key="3">
    <source>
        <dbReference type="ARBA" id="ARBA00022989"/>
    </source>
</evidence>
<dbReference type="InParanoid" id="A0A1Y2E692"/>
<comment type="caution">
    <text evidence="8">The sequence shown here is derived from an EMBL/GenBank/DDBJ whole genome shotgun (WGS) entry which is preliminary data.</text>
</comment>
<feature type="transmembrane region" description="Helical" evidence="6">
    <location>
        <begin position="447"/>
        <end position="468"/>
    </location>
</feature>
<dbReference type="PANTHER" id="PTHR23501">
    <property type="entry name" value="MAJOR FACILITATOR SUPERFAMILY"/>
    <property type="match status" value="1"/>
</dbReference>
<dbReference type="OrthoDB" id="3552444at2759"/>
<proteinExistence type="predicted"/>
<dbReference type="EMBL" id="MCFJ01000004">
    <property type="protein sequence ID" value="ORY67029.1"/>
    <property type="molecule type" value="Genomic_DNA"/>
</dbReference>
<dbReference type="Proteomes" id="UP000193689">
    <property type="component" value="Unassembled WGS sequence"/>
</dbReference>
<feature type="compositionally biased region" description="Basic and acidic residues" evidence="5">
    <location>
        <begin position="9"/>
        <end position="24"/>
    </location>
</feature>
<name>A0A1Y2E692_9PEZI</name>
<dbReference type="InterPro" id="IPR011701">
    <property type="entry name" value="MFS"/>
</dbReference>
<evidence type="ECO:0000256" key="1">
    <source>
        <dbReference type="ARBA" id="ARBA00004141"/>
    </source>
</evidence>
<keyword evidence="2 6" id="KW-0812">Transmembrane</keyword>
<dbReference type="GeneID" id="63781429"/>
<evidence type="ECO:0000256" key="4">
    <source>
        <dbReference type="ARBA" id="ARBA00023136"/>
    </source>
</evidence>
<feature type="region of interest" description="Disordered" evidence="5">
    <location>
        <begin position="1"/>
        <end position="24"/>
    </location>
</feature>
<dbReference type="InterPro" id="IPR036259">
    <property type="entry name" value="MFS_trans_sf"/>
</dbReference>
<feature type="transmembrane region" description="Helical" evidence="6">
    <location>
        <begin position="124"/>
        <end position="143"/>
    </location>
</feature>
<protein>
    <submittedName>
        <fullName evidence="8">Major facilitator superfamily domain-containing protein</fullName>
    </submittedName>
</protein>
<dbReference type="PANTHER" id="PTHR23501:SF33">
    <property type="entry name" value="MAJOR FACILITATOR SUPERFAMILY (MFS) PROFILE DOMAIN-CONTAINING PROTEIN"/>
    <property type="match status" value="1"/>
</dbReference>
<evidence type="ECO:0000256" key="6">
    <source>
        <dbReference type="SAM" id="Phobius"/>
    </source>
</evidence>